<evidence type="ECO:0000256" key="1">
    <source>
        <dbReference type="SAM" id="MobiDB-lite"/>
    </source>
</evidence>
<dbReference type="Proteomes" id="UP001428341">
    <property type="component" value="Unassembled WGS sequence"/>
</dbReference>
<keyword evidence="3" id="KW-1185">Reference proteome</keyword>
<dbReference type="EMBL" id="JBCGBO010000024">
    <property type="protein sequence ID" value="KAK9183050.1"/>
    <property type="molecule type" value="Genomic_DNA"/>
</dbReference>
<organism evidence="2 3">
    <name type="scientific">Citrus x changshan-huyou</name>
    <dbReference type="NCBI Taxonomy" id="2935761"/>
    <lineage>
        <taxon>Eukaryota</taxon>
        <taxon>Viridiplantae</taxon>
        <taxon>Streptophyta</taxon>
        <taxon>Embryophyta</taxon>
        <taxon>Tracheophyta</taxon>
        <taxon>Spermatophyta</taxon>
        <taxon>Magnoliopsida</taxon>
        <taxon>eudicotyledons</taxon>
        <taxon>Gunneridae</taxon>
        <taxon>Pentapetalae</taxon>
        <taxon>rosids</taxon>
        <taxon>malvids</taxon>
        <taxon>Sapindales</taxon>
        <taxon>Rutaceae</taxon>
        <taxon>Aurantioideae</taxon>
        <taxon>Citrus</taxon>
    </lineage>
</organism>
<accession>A0AAP0QEB9</accession>
<reference evidence="2 3" key="1">
    <citation type="submission" date="2024-05" db="EMBL/GenBank/DDBJ databases">
        <title>Haplotype-resolved chromosome-level genome assembly of Huyou (Citrus changshanensis).</title>
        <authorList>
            <person name="Miao C."/>
            <person name="Chen W."/>
            <person name="Wu Y."/>
            <person name="Wang L."/>
            <person name="Zhao S."/>
            <person name="Grierson D."/>
            <person name="Xu C."/>
            <person name="Chen K."/>
        </authorList>
    </citation>
    <scope>NUCLEOTIDE SEQUENCE [LARGE SCALE GENOMIC DNA]</scope>
    <source>
        <strain evidence="2">01-14</strain>
        <tissue evidence="2">Leaf</tissue>
    </source>
</reference>
<feature type="compositionally biased region" description="Polar residues" evidence="1">
    <location>
        <begin position="8"/>
        <end position="17"/>
    </location>
</feature>
<evidence type="ECO:0000313" key="2">
    <source>
        <dbReference type="EMBL" id="KAK9183050.1"/>
    </source>
</evidence>
<evidence type="ECO:0000313" key="3">
    <source>
        <dbReference type="Proteomes" id="UP001428341"/>
    </source>
</evidence>
<feature type="compositionally biased region" description="Gly residues" evidence="1">
    <location>
        <begin position="66"/>
        <end position="79"/>
    </location>
</feature>
<feature type="region of interest" description="Disordered" evidence="1">
    <location>
        <begin position="1"/>
        <end position="83"/>
    </location>
</feature>
<comment type="caution">
    <text evidence="2">The sequence shown here is derived from an EMBL/GenBank/DDBJ whole genome shotgun (WGS) entry which is preliminary data.</text>
</comment>
<dbReference type="AlphaFoldDB" id="A0AAP0QEB9"/>
<gene>
    <name evidence="2" type="ORF">WN944_026199</name>
</gene>
<protein>
    <submittedName>
        <fullName evidence="2">Uncharacterized protein</fullName>
    </submittedName>
</protein>
<name>A0AAP0QEB9_9ROSI</name>
<sequence length="93" mass="9760">MKAASLSDKPTQNNGNEEQMRKKVTKQPKTCIPLDQAQGCSPKPMDAYGRRGVIYKEGGGDRGNDSTGGGGDYGSGGSEGRVVTRLVAEVKEG</sequence>
<proteinExistence type="predicted"/>